<dbReference type="Proteomes" id="UP001060215">
    <property type="component" value="Chromosome 3"/>
</dbReference>
<name>A0ACC0IS53_9ERIC</name>
<gene>
    <name evidence="1" type="ORF">LOK49_LG02G02642</name>
</gene>
<evidence type="ECO:0000313" key="1">
    <source>
        <dbReference type="EMBL" id="KAI8027913.1"/>
    </source>
</evidence>
<reference evidence="1 2" key="1">
    <citation type="journal article" date="2022" name="Plant J.">
        <title>Chromosome-level genome of Camellia lanceoleosa provides a valuable resource for understanding genome evolution and self-incompatibility.</title>
        <authorList>
            <person name="Gong W."/>
            <person name="Xiao S."/>
            <person name="Wang L."/>
            <person name="Liao Z."/>
            <person name="Chang Y."/>
            <person name="Mo W."/>
            <person name="Hu G."/>
            <person name="Li W."/>
            <person name="Zhao G."/>
            <person name="Zhu H."/>
            <person name="Hu X."/>
            <person name="Ji K."/>
            <person name="Xiang X."/>
            <person name="Song Q."/>
            <person name="Yuan D."/>
            <person name="Jin S."/>
            <person name="Zhang L."/>
        </authorList>
    </citation>
    <scope>NUCLEOTIDE SEQUENCE [LARGE SCALE GENOMIC DNA]</scope>
    <source>
        <strain evidence="1">SQ_2022a</strain>
    </source>
</reference>
<proteinExistence type="predicted"/>
<protein>
    <submittedName>
        <fullName evidence="1">Uncharacterized protein</fullName>
    </submittedName>
</protein>
<keyword evidence="2" id="KW-1185">Reference proteome</keyword>
<accession>A0ACC0IS53</accession>
<organism evidence="1 2">
    <name type="scientific">Camellia lanceoleosa</name>
    <dbReference type="NCBI Taxonomy" id="1840588"/>
    <lineage>
        <taxon>Eukaryota</taxon>
        <taxon>Viridiplantae</taxon>
        <taxon>Streptophyta</taxon>
        <taxon>Embryophyta</taxon>
        <taxon>Tracheophyta</taxon>
        <taxon>Spermatophyta</taxon>
        <taxon>Magnoliopsida</taxon>
        <taxon>eudicotyledons</taxon>
        <taxon>Gunneridae</taxon>
        <taxon>Pentapetalae</taxon>
        <taxon>asterids</taxon>
        <taxon>Ericales</taxon>
        <taxon>Theaceae</taxon>
        <taxon>Camellia</taxon>
    </lineage>
</organism>
<sequence>MYTSMDLGCCSGFEVECPFFLVFFFFWFFGSLVWSPSVLCSGVAYPLCGVTYVYFSHALWSILASVCSMSTCTRGAAVTLHRFTPVCCFDYLFFAWCKLSVWMYSPL</sequence>
<comment type="caution">
    <text evidence="1">The sequence shown here is derived from an EMBL/GenBank/DDBJ whole genome shotgun (WGS) entry which is preliminary data.</text>
</comment>
<evidence type="ECO:0000313" key="2">
    <source>
        <dbReference type="Proteomes" id="UP001060215"/>
    </source>
</evidence>
<dbReference type="EMBL" id="CM045760">
    <property type="protein sequence ID" value="KAI8027913.1"/>
    <property type="molecule type" value="Genomic_DNA"/>
</dbReference>